<dbReference type="OrthoDB" id="9049620at2759"/>
<dbReference type="SUPFAM" id="SSF57850">
    <property type="entry name" value="RING/U-box"/>
    <property type="match status" value="1"/>
</dbReference>
<keyword evidence="2 4" id="KW-0863">Zinc-finger</keyword>
<feature type="domain" description="TRAF-type" evidence="6">
    <location>
        <begin position="142"/>
        <end position="188"/>
    </location>
</feature>
<evidence type="ECO:0000259" key="6">
    <source>
        <dbReference type="PROSITE" id="PS50145"/>
    </source>
</evidence>
<keyword evidence="8" id="KW-1185">Reference proteome</keyword>
<name>A0A8S4MMG7_BRALA</name>
<dbReference type="PROSITE" id="PS50145">
    <property type="entry name" value="ZF_TRAF"/>
    <property type="match status" value="2"/>
</dbReference>
<dbReference type="Gene3D" id="3.30.40.10">
    <property type="entry name" value="Zinc/RING finger domain, C3HC4 (zinc finger)"/>
    <property type="match status" value="3"/>
</dbReference>
<keyword evidence="3 4" id="KW-0862">Zinc</keyword>
<organism evidence="7 8">
    <name type="scientific">Branchiostoma lanceolatum</name>
    <name type="common">Common lancelet</name>
    <name type="synonym">Amphioxus lanceolatum</name>
    <dbReference type="NCBI Taxonomy" id="7740"/>
    <lineage>
        <taxon>Eukaryota</taxon>
        <taxon>Metazoa</taxon>
        <taxon>Chordata</taxon>
        <taxon>Cephalochordata</taxon>
        <taxon>Leptocardii</taxon>
        <taxon>Amphioxiformes</taxon>
        <taxon>Branchiostomatidae</taxon>
        <taxon>Branchiostoma</taxon>
    </lineage>
</organism>
<dbReference type="GO" id="GO:0008270">
    <property type="term" value="F:zinc ion binding"/>
    <property type="evidence" value="ECO:0007669"/>
    <property type="project" value="UniProtKB-KW"/>
</dbReference>
<feature type="zinc finger region" description="TRAF-type" evidence="4">
    <location>
        <begin position="89"/>
        <end position="141"/>
    </location>
</feature>
<evidence type="ECO:0000256" key="3">
    <source>
        <dbReference type="ARBA" id="ARBA00022833"/>
    </source>
</evidence>
<dbReference type="Pfam" id="PF13923">
    <property type="entry name" value="zf-C3HC4_2"/>
    <property type="match status" value="1"/>
</dbReference>
<feature type="domain" description="TRAF-type" evidence="6">
    <location>
        <begin position="89"/>
        <end position="141"/>
    </location>
</feature>
<dbReference type="InterPro" id="IPR013083">
    <property type="entry name" value="Znf_RING/FYVE/PHD"/>
</dbReference>
<reference evidence="7" key="1">
    <citation type="submission" date="2022-01" db="EMBL/GenBank/DDBJ databases">
        <authorList>
            <person name="Braso-Vives M."/>
        </authorList>
    </citation>
    <scope>NUCLEOTIDE SEQUENCE</scope>
</reference>
<dbReference type="PROSITE" id="PS50089">
    <property type="entry name" value="ZF_RING_2"/>
    <property type="match status" value="1"/>
</dbReference>
<evidence type="ECO:0000256" key="4">
    <source>
        <dbReference type="PROSITE-ProRule" id="PRU00207"/>
    </source>
</evidence>
<evidence type="ECO:0000313" key="8">
    <source>
        <dbReference type="Proteomes" id="UP000838412"/>
    </source>
</evidence>
<evidence type="ECO:0000256" key="1">
    <source>
        <dbReference type="ARBA" id="ARBA00022723"/>
    </source>
</evidence>
<accession>A0A8S4MMG7</accession>
<evidence type="ECO:0000313" key="7">
    <source>
        <dbReference type="EMBL" id="CAH1275625.1"/>
    </source>
</evidence>
<keyword evidence="1 4" id="KW-0479">Metal-binding</keyword>
<evidence type="ECO:0000256" key="2">
    <source>
        <dbReference type="ARBA" id="ARBA00022771"/>
    </source>
</evidence>
<proteinExistence type="predicted"/>
<dbReference type="Proteomes" id="UP000838412">
    <property type="component" value="Unassembled WGS sequence"/>
</dbReference>
<evidence type="ECO:0000259" key="5">
    <source>
        <dbReference type="PROSITE" id="PS50089"/>
    </source>
</evidence>
<dbReference type="AlphaFoldDB" id="A0A8S4MMG7"/>
<feature type="zinc finger region" description="TRAF-type" evidence="4">
    <location>
        <begin position="142"/>
        <end position="188"/>
    </location>
</feature>
<feature type="domain" description="RING-type" evidence="5">
    <location>
        <begin position="9"/>
        <end position="47"/>
    </location>
</feature>
<dbReference type="PANTHER" id="PTHR10131:SF94">
    <property type="entry name" value="TNF RECEPTOR-ASSOCIATED FACTOR 4"/>
    <property type="match status" value="1"/>
</dbReference>
<dbReference type="Pfam" id="PF02176">
    <property type="entry name" value="zf-TRAF"/>
    <property type="match status" value="2"/>
</dbReference>
<dbReference type="InterPro" id="IPR001841">
    <property type="entry name" value="Znf_RING"/>
</dbReference>
<protein>
    <submittedName>
        <fullName evidence="7">TRAF5 protein</fullName>
    </submittedName>
</protein>
<dbReference type="EMBL" id="CAKMNS010000043">
    <property type="protein sequence ID" value="CAH1275625.1"/>
    <property type="molecule type" value="Genomic_DNA"/>
</dbReference>
<dbReference type="SMART" id="SM00184">
    <property type="entry name" value="RING"/>
    <property type="match status" value="1"/>
</dbReference>
<dbReference type="InterPro" id="IPR001293">
    <property type="entry name" value="Znf_TRAF"/>
</dbReference>
<sequence length="328" mass="35971">MVISNSFKCGVCLGLLDDTVMCQSGHPFCKPCLIRSLHVRGACPTCRRSMTPGDMVDGRVVNDFLTEAPVRCTNGEMCSWKGNLARITAHDNVCAFKKVDCANDCGKEVERRDLQNHRAVCAKEPMTCGGCVAQVVRTQLRAHVDYLCPEGTVKCALQCGLEATRNDIVQHVLESCPNKLNECPVAGCGAVVKNMDEHNTKEAMKHNFLLRRTSIGEAGLPVGRLHIRQWVVADPTRSVRSPAFTTTGGQSWEALAIPPQRGLPTWGICLRLVSGKPIIARVRVKMSAGTQDQTMTSVVAMMPGEAKKWQLEQITNVNNIKIVLVIQY</sequence>
<dbReference type="SUPFAM" id="SSF49599">
    <property type="entry name" value="TRAF domain-like"/>
    <property type="match status" value="1"/>
</dbReference>
<dbReference type="PANTHER" id="PTHR10131">
    <property type="entry name" value="TNF RECEPTOR ASSOCIATED FACTOR"/>
    <property type="match status" value="1"/>
</dbReference>
<gene>
    <name evidence="7" type="primary">TRAF5</name>
    <name evidence="7" type="ORF">BLAG_LOCUS25759</name>
</gene>
<comment type="caution">
    <text evidence="7">The sequence shown here is derived from an EMBL/GenBank/DDBJ whole genome shotgun (WGS) entry which is preliminary data.</text>
</comment>